<evidence type="ECO:0000313" key="3">
    <source>
        <dbReference type="Proteomes" id="UP000271889"/>
    </source>
</evidence>
<dbReference type="EMBL" id="UYRV01010579">
    <property type="protein sequence ID" value="VDK57528.1"/>
    <property type="molecule type" value="Genomic_DNA"/>
</dbReference>
<dbReference type="AlphaFoldDB" id="A0A3P6SVB3"/>
<evidence type="ECO:0000313" key="2">
    <source>
        <dbReference type="EMBL" id="VDK57528.1"/>
    </source>
</evidence>
<dbReference type="OrthoDB" id="5877335at2759"/>
<organism evidence="2 3">
    <name type="scientific">Cylicostephanus goldi</name>
    <name type="common">Nematode worm</name>
    <dbReference type="NCBI Taxonomy" id="71465"/>
    <lineage>
        <taxon>Eukaryota</taxon>
        <taxon>Metazoa</taxon>
        <taxon>Ecdysozoa</taxon>
        <taxon>Nematoda</taxon>
        <taxon>Chromadorea</taxon>
        <taxon>Rhabditida</taxon>
        <taxon>Rhabditina</taxon>
        <taxon>Rhabditomorpha</taxon>
        <taxon>Strongyloidea</taxon>
        <taxon>Strongylidae</taxon>
        <taxon>Cylicostephanus</taxon>
    </lineage>
</organism>
<keyword evidence="3" id="KW-1185">Reference proteome</keyword>
<feature type="compositionally biased region" description="Basic and acidic residues" evidence="1">
    <location>
        <begin position="183"/>
        <end position="221"/>
    </location>
</feature>
<accession>A0A3P6SVB3</accession>
<dbReference type="Proteomes" id="UP000271889">
    <property type="component" value="Unassembled WGS sequence"/>
</dbReference>
<gene>
    <name evidence="2" type="ORF">CGOC_LOCUS4018</name>
</gene>
<feature type="region of interest" description="Disordered" evidence="1">
    <location>
        <begin position="175"/>
        <end position="282"/>
    </location>
</feature>
<evidence type="ECO:0000256" key="1">
    <source>
        <dbReference type="SAM" id="MobiDB-lite"/>
    </source>
</evidence>
<feature type="region of interest" description="Disordered" evidence="1">
    <location>
        <begin position="76"/>
        <end position="150"/>
    </location>
</feature>
<proteinExistence type="predicted"/>
<protein>
    <submittedName>
        <fullName evidence="2">Uncharacterized protein</fullName>
    </submittedName>
</protein>
<feature type="compositionally biased region" description="Low complexity" evidence="1">
    <location>
        <begin position="102"/>
        <end position="121"/>
    </location>
</feature>
<feature type="compositionally biased region" description="Basic and acidic residues" evidence="1">
    <location>
        <begin position="230"/>
        <end position="245"/>
    </location>
</feature>
<reference evidence="2 3" key="1">
    <citation type="submission" date="2018-11" db="EMBL/GenBank/DDBJ databases">
        <authorList>
            <consortium name="Pathogen Informatics"/>
        </authorList>
    </citation>
    <scope>NUCLEOTIDE SEQUENCE [LARGE SCALE GENOMIC DNA]</scope>
</reference>
<sequence length="282" mass="31580">MALSDLPISAKPQFEVTIDDENKVDKPSTKATRVWKPRKFLNTQSTVELTPTSTAFAESQPTHDPNAGRATIAISTTTTVADRDEVKSTTVNPSKATRRRWTTPSTTTTEEPSTATVFTTTEPEKKIASTTERTTTQKKHVTARTTTSIPRVTATVAPASAPTEEFEYEIVEVEVDENGNEIPSEKPESADTKILRADETREKDEKRNFKHQNESQKKPKALETQVLDEVSSKEERRRLVQEQKRALNLPPDTEVEYVDGDATRKPGDDYDDTQVESSEKRQ</sequence>
<name>A0A3P6SVB3_CYLGO</name>